<evidence type="ECO:0000256" key="1">
    <source>
        <dbReference type="SAM" id="Phobius"/>
    </source>
</evidence>
<gene>
    <name evidence="2" type="ORF">E0493_07565</name>
</gene>
<reference evidence="2 3" key="1">
    <citation type="submission" date="2019-03" db="EMBL/GenBank/DDBJ databases">
        <title>Roseomonas sp. a novel Roseomonas species isolated from Sea whip Gorgonian.</title>
        <authorList>
            <person name="Li F."/>
            <person name="Pan X."/>
            <person name="Huang S."/>
            <person name="Li Z."/>
            <person name="Meng B."/>
        </authorList>
    </citation>
    <scope>NUCLEOTIDE SEQUENCE [LARGE SCALE GENOMIC DNA]</scope>
    <source>
        <strain evidence="2 3">M0104</strain>
    </source>
</reference>
<accession>A0A845BCY6</accession>
<protein>
    <submittedName>
        <fullName evidence="2">DUF1467 family protein</fullName>
    </submittedName>
</protein>
<keyword evidence="1" id="KW-0812">Transmembrane</keyword>
<proteinExistence type="predicted"/>
<comment type="caution">
    <text evidence="2">The sequence shown here is derived from an EMBL/GenBank/DDBJ whole genome shotgun (WGS) entry which is preliminary data.</text>
</comment>
<feature type="transmembrane region" description="Helical" evidence="1">
    <location>
        <begin position="7"/>
        <end position="26"/>
    </location>
</feature>
<dbReference type="EMBL" id="SNVJ01000005">
    <property type="protein sequence ID" value="MXP63207.1"/>
    <property type="molecule type" value="Genomic_DNA"/>
</dbReference>
<keyword evidence="1" id="KW-0472">Membrane</keyword>
<dbReference type="Pfam" id="PF07330">
    <property type="entry name" value="DUF1467"/>
    <property type="match status" value="1"/>
</dbReference>
<dbReference type="Proteomes" id="UP000460715">
    <property type="component" value="Unassembled WGS sequence"/>
</dbReference>
<dbReference type="RefSeq" id="WP_160936331.1">
    <property type="nucleotide sequence ID" value="NZ_SNVJ01000005.1"/>
</dbReference>
<keyword evidence="1" id="KW-1133">Transmembrane helix</keyword>
<keyword evidence="3" id="KW-1185">Reference proteome</keyword>
<dbReference type="InterPro" id="IPR009935">
    <property type="entry name" value="DUF1467"/>
</dbReference>
<sequence length="86" mass="9650">MNWFTGFVVYFLVWWTVLFAVLPVGIRPDPDGQAPGNWRGAPEAPGIGRKALWTTVVATVVFLGIYSLITSDWLSFRHGWLAMPID</sequence>
<evidence type="ECO:0000313" key="3">
    <source>
        <dbReference type="Proteomes" id="UP000460715"/>
    </source>
</evidence>
<evidence type="ECO:0000313" key="2">
    <source>
        <dbReference type="EMBL" id="MXP63207.1"/>
    </source>
</evidence>
<dbReference type="AlphaFoldDB" id="A0A845BCY6"/>
<dbReference type="OrthoDB" id="9804637at2"/>
<name>A0A845BCY6_9PROT</name>
<organism evidence="2 3">
    <name type="scientific">Teichococcus coralli</name>
    <dbReference type="NCBI Taxonomy" id="2545983"/>
    <lineage>
        <taxon>Bacteria</taxon>
        <taxon>Pseudomonadati</taxon>
        <taxon>Pseudomonadota</taxon>
        <taxon>Alphaproteobacteria</taxon>
        <taxon>Acetobacterales</taxon>
        <taxon>Roseomonadaceae</taxon>
        <taxon>Roseomonas</taxon>
    </lineage>
</organism>
<feature type="transmembrane region" description="Helical" evidence="1">
    <location>
        <begin position="51"/>
        <end position="69"/>
    </location>
</feature>